<dbReference type="GO" id="GO:0016740">
    <property type="term" value="F:transferase activity"/>
    <property type="evidence" value="ECO:0007669"/>
    <property type="project" value="UniProtKB-KW"/>
</dbReference>
<dbReference type="InterPro" id="IPR002575">
    <property type="entry name" value="Aminoglycoside_PTrfase"/>
</dbReference>
<dbReference type="Pfam" id="PF01636">
    <property type="entry name" value="APH"/>
    <property type="match status" value="1"/>
</dbReference>
<comment type="caution">
    <text evidence="2">The sequence shown here is derived from an EMBL/GenBank/DDBJ whole genome shotgun (WGS) entry which is preliminary data.</text>
</comment>
<dbReference type="EMBL" id="VDUZ01000016">
    <property type="protein sequence ID" value="TXL74867.1"/>
    <property type="molecule type" value="Genomic_DNA"/>
</dbReference>
<gene>
    <name evidence="2" type="ORF">FHP25_15770</name>
</gene>
<evidence type="ECO:0000259" key="1">
    <source>
        <dbReference type="Pfam" id="PF01636"/>
    </source>
</evidence>
<feature type="domain" description="Aminoglycoside phosphotransferase" evidence="1">
    <location>
        <begin position="26"/>
        <end position="260"/>
    </location>
</feature>
<name>A0A5C8PN75_9HYPH</name>
<dbReference type="InterPro" id="IPR011009">
    <property type="entry name" value="Kinase-like_dom_sf"/>
</dbReference>
<dbReference type="Proteomes" id="UP000321638">
    <property type="component" value="Unassembled WGS sequence"/>
</dbReference>
<keyword evidence="2" id="KW-0808">Transferase</keyword>
<accession>A0A5C8PN75</accession>
<evidence type="ECO:0000313" key="3">
    <source>
        <dbReference type="Proteomes" id="UP000321638"/>
    </source>
</evidence>
<dbReference type="SUPFAM" id="SSF56112">
    <property type="entry name" value="Protein kinase-like (PK-like)"/>
    <property type="match status" value="1"/>
</dbReference>
<dbReference type="AlphaFoldDB" id="A0A5C8PN75"/>
<evidence type="ECO:0000313" key="2">
    <source>
        <dbReference type="EMBL" id="TXL74867.1"/>
    </source>
</evidence>
<dbReference type="OrthoDB" id="9809275at2"/>
<proteinExistence type="predicted"/>
<dbReference type="Gene3D" id="3.90.1200.10">
    <property type="match status" value="1"/>
</dbReference>
<reference evidence="2 3" key="1">
    <citation type="submission" date="2019-06" db="EMBL/GenBank/DDBJ databases">
        <title>New taxonomy in bacterial strain CC-CFT640, isolated from vineyard.</title>
        <authorList>
            <person name="Lin S.-Y."/>
            <person name="Tsai C.-F."/>
            <person name="Young C.-C."/>
        </authorList>
    </citation>
    <scope>NUCLEOTIDE SEQUENCE [LARGE SCALE GENOMIC DNA]</scope>
    <source>
        <strain evidence="2 3">CC-CFT640</strain>
    </source>
</reference>
<dbReference type="RefSeq" id="WP_147847910.1">
    <property type="nucleotide sequence ID" value="NZ_VDUZ01000016.1"/>
</dbReference>
<protein>
    <submittedName>
        <fullName evidence="2">Aminoglycoside phosphotransferase</fullName>
    </submittedName>
</protein>
<sequence length="338" mass="37422">MADAQRSAQRRDFIRHAGWHDATEALLAGDASFRRYYRLRRGADTAVVMDAPPPQEDVRPFIAIGRHLHDLGFSAPAILAQDPAGGFLLLEDLGDDTYARVMSRRPVPAGGDEAALYALATDVLVALHGHGPRAVPAGLSAYDGEVLVEAAMLLPEWYLPAAAQRAVDAGEIGSYREAWHAVLRAMPATPQTLLLRDYHQDNLMWLPARSGVRACGLLDFQDAQRGHAAYDLMSLIEDARRDIDPSLRAAMLDRYIVEAGVPDRGAFEAAFAILGAQRHARVIGLFVRLLLRDGKPVYLPHLPRVWRLFERSLAHEALTPLRRWVDRHLPPARRALAL</sequence>
<keyword evidence="3" id="KW-1185">Reference proteome</keyword>
<organism evidence="2 3">
    <name type="scientific">Vineibacter terrae</name>
    <dbReference type="NCBI Taxonomy" id="2586908"/>
    <lineage>
        <taxon>Bacteria</taxon>
        <taxon>Pseudomonadati</taxon>
        <taxon>Pseudomonadota</taxon>
        <taxon>Alphaproteobacteria</taxon>
        <taxon>Hyphomicrobiales</taxon>
        <taxon>Vineibacter</taxon>
    </lineage>
</organism>
<dbReference type="Gene3D" id="3.30.200.20">
    <property type="entry name" value="Phosphorylase Kinase, domain 1"/>
    <property type="match status" value="1"/>
</dbReference>